<dbReference type="PROSITE" id="PS50931">
    <property type="entry name" value="HTH_LYSR"/>
    <property type="match status" value="1"/>
</dbReference>
<dbReference type="AlphaFoldDB" id="A0A1X3FSB5"/>
<reference evidence="10 11" key="1">
    <citation type="submission" date="2017-03" db="EMBL/GenBank/DDBJ databases">
        <title>Whole genome sequences of fourteen strains of Bradyrhizobium canariense and one strain of Bradyrhizobium japonicum isolated from Lupinus (Papilionoideae: Genisteae) species in Algeria.</title>
        <authorList>
            <person name="Crovadore J."/>
            <person name="Chekireb D."/>
            <person name="Brachmann A."/>
            <person name="Chablais R."/>
            <person name="Cochard B."/>
            <person name="Lefort F."/>
        </authorList>
    </citation>
    <scope>NUCLEOTIDE SEQUENCE [LARGE SCALE GENOMIC DNA]</scope>
    <source>
        <strain evidence="10 11">UBMA195</strain>
    </source>
</reference>
<dbReference type="Pfam" id="PF00126">
    <property type="entry name" value="HTH_1"/>
    <property type="match status" value="1"/>
</dbReference>
<dbReference type="Gene3D" id="1.10.10.10">
    <property type="entry name" value="Winged helix-like DNA-binding domain superfamily/Winged helix DNA-binding domain"/>
    <property type="match status" value="1"/>
</dbReference>
<comment type="similarity">
    <text evidence="2">Belongs to the LysR transcriptional regulatory family.</text>
</comment>
<keyword evidence="7" id="KW-0010">Activator</keyword>
<protein>
    <submittedName>
        <fullName evidence="10">LysR family transcriptional regulator</fullName>
    </submittedName>
</protein>
<evidence type="ECO:0000313" key="11">
    <source>
        <dbReference type="Proteomes" id="UP000193553"/>
    </source>
</evidence>
<keyword evidence="6" id="KW-0238">DNA-binding</keyword>
<dbReference type="InterPro" id="IPR036388">
    <property type="entry name" value="WH-like_DNA-bd_sf"/>
</dbReference>
<accession>A0A1X3FSB5</accession>
<dbReference type="InterPro" id="IPR036390">
    <property type="entry name" value="WH_DNA-bd_sf"/>
</dbReference>
<keyword evidence="5" id="KW-0805">Transcription regulation</keyword>
<sequence>MAPAILKINRSIIMHSMNKIDHLALDGHALELFLAVLEEGSVTAAATRLGLTQSAVSHALNKLRRIVGDPLFAKSGRGIVATAHAQALAAKARALIDEMRSFAGGVTFEPASAQLSLTIAANDFQRDLLLPRFFDHVAAQVTSLNLRVIPSQSPSPAMLRENRCDLLITPLPPSGVDIVQKRLLQDHYVCYYDPKARATPATRGAYLAARHVTVVYTDNERLDFDRRLAANGFHRDIAISVPSFSGVPSFLRGSQMLASMPSLLATGVMHGFAQVRIPLASRTRTLAELPMFMVWHQRYQKDPAHRWIRSQLETVAATASHPAPAKT</sequence>
<organism evidence="10 11">
    <name type="scientific">Bradyrhizobium canariense</name>
    <dbReference type="NCBI Taxonomy" id="255045"/>
    <lineage>
        <taxon>Bacteria</taxon>
        <taxon>Pseudomonadati</taxon>
        <taxon>Pseudomonadota</taxon>
        <taxon>Alphaproteobacteria</taxon>
        <taxon>Hyphomicrobiales</taxon>
        <taxon>Nitrobacteraceae</taxon>
        <taxon>Bradyrhizobium</taxon>
    </lineage>
</organism>
<dbReference type="GO" id="GO:0003700">
    <property type="term" value="F:DNA-binding transcription factor activity"/>
    <property type="evidence" value="ECO:0007669"/>
    <property type="project" value="InterPro"/>
</dbReference>
<evidence type="ECO:0000259" key="9">
    <source>
        <dbReference type="PROSITE" id="PS50931"/>
    </source>
</evidence>
<dbReference type="SUPFAM" id="SSF53850">
    <property type="entry name" value="Periplasmic binding protein-like II"/>
    <property type="match status" value="1"/>
</dbReference>
<name>A0A1X3FSB5_9BRAD</name>
<dbReference type="PANTHER" id="PTHR30118">
    <property type="entry name" value="HTH-TYPE TRANSCRIPTIONAL REGULATOR LEUO-RELATED"/>
    <property type="match status" value="1"/>
</dbReference>
<dbReference type="InterPro" id="IPR005119">
    <property type="entry name" value="LysR_subst-bd"/>
</dbReference>
<dbReference type="Proteomes" id="UP000193553">
    <property type="component" value="Unassembled WGS sequence"/>
</dbReference>
<feature type="domain" description="HTH lysR-type" evidence="9">
    <location>
        <begin position="25"/>
        <end position="82"/>
    </location>
</feature>
<dbReference type="InterPro" id="IPR050389">
    <property type="entry name" value="LysR-type_TF"/>
</dbReference>
<dbReference type="PRINTS" id="PR00039">
    <property type="entry name" value="HTHLYSR"/>
</dbReference>
<dbReference type="SUPFAM" id="SSF46785">
    <property type="entry name" value="Winged helix' DNA-binding domain"/>
    <property type="match status" value="1"/>
</dbReference>
<dbReference type="PANTHER" id="PTHR30118:SF6">
    <property type="entry name" value="HTH-TYPE TRANSCRIPTIONAL REGULATOR LEUO"/>
    <property type="match status" value="1"/>
</dbReference>
<evidence type="ECO:0000256" key="5">
    <source>
        <dbReference type="ARBA" id="ARBA00023015"/>
    </source>
</evidence>
<comment type="caution">
    <text evidence="10">The sequence shown here is derived from an EMBL/GenBank/DDBJ whole genome shotgun (WGS) entry which is preliminary data.</text>
</comment>
<evidence type="ECO:0000256" key="1">
    <source>
        <dbReference type="ARBA" id="ARBA00003502"/>
    </source>
</evidence>
<dbReference type="Gene3D" id="3.40.190.10">
    <property type="entry name" value="Periplasmic binding protein-like II"/>
    <property type="match status" value="2"/>
</dbReference>
<dbReference type="EMBL" id="NAFI01000166">
    <property type="protein sequence ID" value="OSJ12480.1"/>
    <property type="molecule type" value="Genomic_DNA"/>
</dbReference>
<dbReference type="InterPro" id="IPR037402">
    <property type="entry name" value="YidZ_PBP2"/>
</dbReference>
<dbReference type="OrthoDB" id="8455878at2"/>
<dbReference type="InterPro" id="IPR000847">
    <property type="entry name" value="LysR_HTH_N"/>
</dbReference>
<evidence type="ECO:0000256" key="6">
    <source>
        <dbReference type="ARBA" id="ARBA00023125"/>
    </source>
</evidence>
<dbReference type="Pfam" id="PF03466">
    <property type="entry name" value="LysR_substrate"/>
    <property type="match status" value="1"/>
</dbReference>
<proteinExistence type="inferred from homology"/>
<keyword evidence="4" id="KW-0678">Repressor</keyword>
<gene>
    <name evidence="10" type="ORF">BSZ18_13215</name>
</gene>
<dbReference type="CDD" id="cd08417">
    <property type="entry name" value="PBP2_Nitroaromatics_like"/>
    <property type="match status" value="1"/>
</dbReference>
<evidence type="ECO:0000256" key="3">
    <source>
        <dbReference type="ARBA" id="ARBA00022458"/>
    </source>
</evidence>
<evidence type="ECO:0000256" key="4">
    <source>
        <dbReference type="ARBA" id="ARBA00022491"/>
    </source>
</evidence>
<comment type="function">
    <text evidence="1">NodD regulates the expression of the nodABCFE genes which encode other nodulation proteins. NodD is also a negative regulator of its own expression. Binds flavonoids as inducers.</text>
</comment>
<evidence type="ECO:0000256" key="8">
    <source>
        <dbReference type="ARBA" id="ARBA00023163"/>
    </source>
</evidence>
<evidence type="ECO:0000256" key="7">
    <source>
        <dbReference type="ARBA" id="ARBA00023159"/>
    </source>
</evidence>
<keyword evidence="3" id="KW-0536">Nodulation</keyword>
<evidence type="ECO:0000313" key="10">
    <source>
        <dbReference type="EMBL" id="OSJ12480.1"/>
    </source>
</evidence>
<keyword evidence="8" id="KW-0804">Transcription</keyword>
<evidence type="ECO:0000256" key="2">
    <source>
        <dbReference type="ARBA" id="ARBA00009437"/>
    </source>
</evidence>
<dbReference type="GO" id="GO:0003677">
    <property type="term" value="F:DNA binding"/>
    <property type="evidence" value="ECO:0007669"/>
    <property type="project" value="UniProtKB-KW"/>
</dbReference>